<reference evidence="2" key="1">
    <citation type="submission" date="2019-11" db="EMBL/GenBank/DDBJ databases">
        <title>Microbial mats filling the niche in hypersaline microbial mats.</title>
        <authorList>
            <person name="Wong H.L."/>
            <person name="Macleod F.I."/>
            <person name="White R.A. III"/>
            <person name="Burns B.P."/>
        </authorList>
    </citation>
    <scope>NUCLEOTIDE SEQUENCE</scope>
    <source>
        <strain evidence="2">Bin_327</strain>
    </source>
</reference>
<feature type="signal peptide" evidence="1">
    <location>
        <begin position="1"/>
        <end position="25"/>
    </location>
</feature>
<proteinExistence type="predicted"/>
<gene>
    <name evidence="2" type="ORF">GF359_10445</name>
</gene>
<accession>A0A9D5KCK8</accession>
<protein>
    <submittedName>
        <fullName evidence="2">Uncharacterized protein</fullName>
    </submittedName>
</protein>
<organism evidence="2 3">
    <name type="scientific">candidate division WOR-3 bacterium</name>
    <dbReference type="NCBI Taxonomy" id="2052148"/>
    <lineage>
        <taxon>Bacteria</taxon>
        <taxon>Bacteria division WOR-3</taxon>
    </lineage>
</organism>
<keyword evidence="1" id="KW-0732">Signal</keyword>
<sequence>MPKSTKLAVAAIAVLTAIFATVILAGSPYDFDGDATGDWGNLQPFSPWEGTLDSASNTITGFWGNDNSGNQDIYGQTSYSSITGHYTVGGVTQNGTWKYSGTVVGGWEGYFDPYDNGSSDPDTAEGTWWVNEDPESYNGDWFGDLEGD</sequence>
<name>A0A9D5KCK8_UNCW3</name>
<dbReference type="AlphaFoldDB" id="A0A9D5KCK8"/>
<feature type="chain" id="PRO_5038452906" evidence="1">
    <location>
        <begin position="26"/>
        <end position="148"/>
    </location>
</feature>
<comment type="caution">
    <text evidence="2">The sequence shown here is derived from an EMBL/GenBank/DDBJ whole genome shotgun (WGS) entry which is preliminary data.</text>
</comment>
<dbReference type="EMBL" id="WJKJ01000344">
    <property type="protein sequence ID" value="MBD3365620.1"/>
    <property type="molecule type" value="Genomic_DNA"/>
</dbReference>
<evidence type="ECO:0000313" key="3">
    <source>
        <dbReference type="Proteomes" id="UP000630660"/>
    </source>
</evidence>
<dbReference type="Proteomes" id="UP000630660">
    <property type="component" value="Unassembled WGS sequence"/>
</dbReference>
<evidence type="ECO:0000313" key="2">
    <source>
        <dbReference type="EMBL" id="MBD3365620.1"/>
    </source>
</evidence>
<evidence type="ECO:0000256" key="1">
    <source>
        <dbReference type="SAM" id="SignalP"/>
    </source>
</evidence>